<evidence type="ECO:0000256" key="1">
    <source>
        <dbReference type="SAM" id="MobiDB-lite"/>
    </source>
</evidence>
<evidence type="ECO:0008006" key="5">
    <source>
        <dbReference type="Google" id="ProtNLM"/>
    </source>
</evidence>
<feature type="region of interest" description="Disordered" evidence="1">
    <location>
        <begin position="120"/>
        <end position="142"/>
    </location>
</feature>
<keyword evidence="4" id="KW-1185">Reference proteome</keyword>
<accession>A0A6A5VCC7</accession>
<dbReference type="AlphaFoldDB" id="A0A6A5VCC7"/>
<proteinExistence type="predicted"/>
<feature type="region of interest" description="Disordered" evidence="1">
    <location>
        <begin position="31"/>
        <end position="72"/>
    </location>
</feature>
<gene>
    <name evidence="3" type="ORF">BU23DRAFT_567801</name>
</gene>
<dbReference type="Proteomes" id="UP000800036">
    <property type="component" value="Unassembled WGS sequence"/>
</dbReference>
<evidence type="ECO:0000256" key="2">
    <source>
        <dbReference type="SAM" id="SignalP"/>
    </source>
</evidence>
<name>A0A6A5VCC7_9PLEO</name>
<reference evidence="3" key="1">
    <citation type="journal article" date="2020" name="Stud. Mycol.">
        <title>101 Dothideomycetes genomes: a test case for predicting lifestyles and emergence of pathogens.</title>
        <authorList>
            <person name="Haridas S."/>
            <person name="Albert R."/>
            <person name="Binder M."/>
            <person name="Bloem J."/>
            <person name="Labutti K."/>
            <person name="Salamov A."/>
            <person name="Andreopoulos B."/>
            <person name="Baker S."/>
            <person name="Barry K."/>
            <person name="Bills G."/>
            <person name="Bluhm B."/>
            <person name="Cannon C."/>
            <person name="Castanera R."/>
            <person name="Culley D."/>
            <person name="Daum C."/>
            <person name="Ezra D."/>
            <person name="Gonzalez J."/>
            <person name="Henrissat B."/>
            <person name="Kuo A."/>
            <person name="Liang C."/>
            <person name="Lipzen A."/>
            <person name="Lutzoni F."/>
            <person name="Magnuson J."/>
            <person name="Mondo S."/>
            <person name="Nolan M."/>
            <person name="Ohm R."/>
            <person name="Pangilinan J."/>
            <person name="Park H.-J."/>
            <person name="Ramirez L."/>
            <person name="Alfaro M."/>
            <person name="Sun H."/>
            <person name="Tritt A."/>
            <person name="Yoshinaga Y."/>
            <person name="Zwiers L.-H."/>
            <person name="Turgeon B."/>
            <person name="Goodwin S."/>
            <person name="Spatafora J."/>
            <person name="Crous P."/>
            <person name="Grigoriev I."/>
        </authorList>
    </citation>
    <scope>NUCLEOTIDE SEQUENCE</scope>
    <source>
        <strain evidence="3">CBS 107.79</strain>
    </source>
</reference>
<feature type="region of interest" description="Disordered" evidence="1">
    <location>
        <begin position="174"/>
        <end position="203"/>
    </location>
</feature>
<feature type="signal peptide" evidence="2">
    <location>
        <begin position="1"/>
        <end position="20"/>
    </location>
</feature>
<dbReference type="EMBL" id="ML976677">
    <property type="protein sequence ID" value="KAF1974009.1"/>
    <property type="molecule type" value="Genomic_DNA"/>
</dbReference>
<evidence type="ECO:0000313" key="3">
    <source>
        <dbReference type="EMBL" id="KAF1974009.1"/>
    </source>
</evidence>
<sequence>MAIARISCELLLIFLETAHGQKLLAARGRALQSTGHTTRPATNPSSTGSSFRKLPRTPHLTQEDSIASYSPGRLQRMSRAARLAGLNAKRVTMCSPEPAATLQGVFCRRYRPEQIMRHTETEKSDNYHGNRRAHQNHTRDEGAMRAAEADVGAATLEETTWFCNKPYCEKQAYSSSGPRSQIYTPDEPPLDGKMWFGKGSENI</sequence>
<protein>
    <recommendedName>
        <fullName evidence="5">Secreted protein</fullName>
    </recommendedName>
</protein>
<feature type="compositionally biased region" description="Polar residues" evidence="1">
    <location>
        <begin position="59"/>
        <end position="68"/>
    </location>
</feature>
<feature type="compositionally biased region" description="Polar residues" evidence="1">
    <location>
        <begin position="31"/>
        <end position="50"/>
    </location>
</feature>
<keyword evidence="2" id="KW-0732">Signal</keyword>
<feature type="chain" id="PRO_5025441174" description="Secreted protein" evidence="2">
    <location>
        <begin position="21"/>
        <end position="203"/>
    </location>
</feature>
<evidence type="ECO:0000313" key="4">
    <source>
        <dbReference type="Proteomes" id="UP000800036"/>
    </source>
</evidence>
<feature type="compositionally biased region" description="Polar residues" evidence="1">
    <location>
        <begin position="174"/>
        <end position="183"/>
    </location>
</feature>
<organism evidence="3 4">
    <name type="scientific">Bimuria novae-zelandiae CBS 107.79</name>
    <dbReference type="NCBI Taxonomy" id="1447943"/>
    <lineage>
        <taxon>Eukaryota</taxon>
        <taxon>Fungi</taxon>
        <taxon>Dikarya</taxon>
        <taxon>Ascomycota</taxon>
        <taxon>Pezizomycotina</taxon>
        <taxon>Dothideomycetes</taxon>
        <taxon>Pleosporomycetidae</taxon>
        <taxon>Pleosporales</taxon>
        <taxon>Massarineae</taxon>
        <taxon>Didymosphaeriaceae</taxon>
        <taxon>Bimuria</taxon>
    </lineage>
</organism>